<keyword evidence="4" id="KW-0548">Nucleotidyltransferase</keyword>
<proteinExistence type="predicted"/>
<dbReference type="SUPFAM" id="SSF64484">
    <property type="entry name" value="beta and beta-prime subunits of DNA dependent RNA-polymerase"/>
    <property type="match status" value="1"/>
</dbReference>
<evidence type="ECO:0000259" key="6">
    <source>
        <dbReference type="Pfam" id="PF04565"/>
    </source>
</evidence>
<dbReference type="GO" id="GO:0000428">
    <property type="term" value="C:DNA-directed RNA polymerase complex"/>
    <property type="evidence" value="ECO:0007669"/>
    <property type="project" value="UniProtKB-KW"/>
</dbReference>
<dbReference type="GO" id="GO:0003677">
    <property type="term" value="F:DNA binding"/>
    <property type="evidence" value="ECO:0007669"/>
    <property type="project" value="InterPro"/>
</dbReference>
<protein>
    <recommendedName>
        <fullName evidence="1">DNA-directed RNA polymerase</fullName>
        <ecNumber evidence="1">2.7.7.6</ecNumber>
    </recommendedName>
</protein>
<evidence type="ECO:0000256" key="4">
    <source>
        <dbReference type="ARBA" id="ARBA00022695"/>
    </source>
</evidence>
<keyword evidence="2" id="KW-0240">DNA-directed RNA polymerase</keyword>
<evidence type="ECO:0000256" key="3">
    <source>
        <dbReference type="ARBA" id="ARBA00022679"/>
    </source>
</evidence>
<dbReference type="Pfam" id="PF04565">
    <property type="entry name" value="RNA_pol_Rpb2_3"/>
    <property type="match status" value="1"/>
</dbReference>
<dbReference type="GO" id="GO:0006351">
    <property type="term" value="P:DNA-templated transcription"/>
    <property type="evidence" value="ECO:0007669"/>
    <property type="project" value="InterPro"/>
</dbReference>
<evidence type="ECO:0000256" key="1">
    <source>
        <dbReference type="ARBA" id="ARBA00012418"/>
    </source>
</evidence>
<evidence type="ECO:0000313" key="7">
    <source>
        <dbReference type="EMBL" id="GAG77518.1"/>
    </source>
</evidence>
<comment type="caution">
    <text evidence="7">The sequence shown here is derived from an EMBL/GenBank/DDBJ whole genome shotgun (WGS) entry which is preliminary data.</text>
</comment>
<accession>X1AZK7</accession>
<sequence>PIETPEGPNIGLIGSLCIYARVNELGFIETPYFKVTDGKADYSQKTV</sequence>
<dbReference type="Gene3D" id="3.90.1100.10">
    <property type="match status" value="1"/>
</dbReference>
<feature type="domain" description="RNA polymerase Rpb2" evidence="6">
    <location>
        <begin position="1"/>
        <end position="22"/>
    </location>
</feature>
<evidence type="ECO:0000256" key="5">
    <source>
        <dbReference type="ARBA" id="ARBA00023163"/>
    </source>
</evidence>
<feature type="non-terminal residue" evidence="7">
    <location>
        <position position="1"/>
    </location>
</feature>
<organism evidence="7">
    <name type="scientific">marine sediment metagenome</name>
    <dbReference type="NCBI Taxonomy" id="412755"/>
    <lineage>
        <taxon>unclassified sequences</taxon>
        <taxon>metagenomes</taxon>
        <taxon>ecological metagenomes</taxon>
    </lineage>
</organism>
<dbReference type="EMBL" id="BART01014824">
    <property type="protein sequence ID" value="GAG77518.1"/>
    <property type="molecule type" value="Genomic_DNA"/>
</dbReference>
<gene>
    <name evidence="7" type="ORF">S01H4_29229</name>
</gene>
<dbReference type="EC" id="2.7.7.6" evidence="1"/>
<dbReference type="GO" id="GO:0003899">
    <property type="term" value="F:DNA-directed RNA polymerase activity"/>
    <property type="evidence" value="ECO:0007669"/>
    <property type="project" value="UniProtKB-EC"/>
</dbReference>
<dbReference type="AlphaFoldDB" id="X1AZK7"/>
<keyword evidence="5" id="KW-0804">Transcription</keyword>
<reference evidence="7" key="1">
    <citation type="journal article" date="2014" name="Front. Microbiol.">
        <title>High frequency of phylogenetically diverse reductive dehalogenase-homologous genes in deep subseafloor sedimentary metagenomes.</title>
        <authorList>
            <person name="Kawai M."/>
            <person name="Futagami T."/>
            <person name="Toyoda A."/>
            <person name="Takaki Y."/>
            <person name="Nishi S."/>
            <person name="Hori S."/>
            <person name="Arai W."/>
            <person name="Tsubouchi T."/>
            <person name="Morono Y."/>
            <person name="Uchiyama I."/>
            <person name="Ito T."/>
            <person name="Fujiyama A."/>
            <person name="Inagaki F."/>
            <person name="Takami H."/>
        </authorList>
    </citation>
    <scope>NUCLEOTIDE SEQUENCE</scope>
    <source>
        <strain evidence="7">Expedition CK06-06</strain>
    </source>
</reference>
<keyword evidence="3" id="KW-0808">Transferase</keyword>
<dbReference type="InterPro" id="IPR007645">
    <property type="entry name" value="RNA_pol_Rpb2_3"/>
</dbReference>
<evidence type="ECO:0000256" key="2">
    <source>
        <dbReference type="ARBA" id="ARBA00022478"/>
    </source>
</evidence>
<name>X1AZK7_9ZZZZ</name>